<dbReference type="Gene3D" id="3.30.750.24">
    <property type="entry name" value="STAS domain"/>
    <property type="match status" value="1"/>
</dbReference>
<dbReference type="InterPro" id="IPR058548">
    <property type="entry name" value="MlaB-like_STAS"/>
</dbReference>
<feature type="transmembrane region" description="Helical" evidence="2">
    <location>
        <begin position="293"/>
        <end position="319"/>
    </location>
</feature>
<dbReference type="NCBIfam" id="TIGR00056">
    <property type="entry name" value="MlaE family lipid ABC transporter permease subunit"/>
    <property type="match status" value="1"/>
</dbReference>
<keyword evidence="2" id="KW-1133">Transmembrane helix</keyword>
<evidence type="ECO:0000313" key="4">
    <source>
        <dbReference type="EMBL" id="HGS05758.1"/>
    </source>
</evidence>
<reference evidence="4" key="1">
    <citation type="journal article" date="2020" name="mSystems">
        <title>Genome- and Community-Level Interaction Insights into Carbon Utilization and Element Cycling Functions of Hydrothermarchaeota in Hydrothermal Sediment.</title>
        <authorList>
            <person name="Zhou Z."/>
            <person name="Liu Y."/>
            <person name="Xu W."/>
            <person name="Pan J."/>
            <person name="Luo Z.H."/>
            <person name="Li M."/>
        </authorList>
    </citation>
    <scope>NUCLEOTIDE SEQUENCE [LARGE SCALE GENOMIC DNA]</scope>
    <source>
        <strain evidence="4">SpSt-548</strain>
    </source>
</reference>
<keyword evidence="2" id="KW-0812">Transmembrane</keyword>
<dbReference type="EMBL" id="DSXI01000503">
    <property type="protein sequence ID" value="HGS05758.1"/>
    <property type="molecule type" value="Genomic_DNA"/>
</dbReference>
<protein>
    <submittedName>
        <fullName evidence="4">MlaE family lipid ABC transporter permease subunit</fullName>
    </submittedName>
</protein>
<proteinExistence type="predicted"/>
<keyword evidence="2" id="KW-0472">Membrane</keyword>
<sequence>MALCRLRGGAAGHCHQKAHPGGSLPAGQHRHLCRLRPPVGAKRGAGGHGSHHGAGQGPETKGFAGRGFSEIELLGLAPGNDEGQSDRVTRQADAAAETVVDITGEKGGDLRLSLKGPVCLDNFSQVQESLQSLWSRLQPRSLTLDLGQVGYLDSAGALILVEFQAQARERRVPLEVKGLSPRLRDVLEIIHPEGLAQPSLRPAPQPPDFVSLMGQGFLSFVQDFIELHIFLGELLFALGRACRHPGEVRWSEVLLTMKRMGLDGLPILSLMSVLLGMVIAFMSALQLQQFGATLYVASLVSISMVKELGPILTAILVAGRSGSAFAAEIGTMQVNEEVDALLVMGFDPLGFLAVPKVLASVLVVPILTVYASFFGILGGLMVGVALLDLTLYTYVNESYLVLTVFDIVTTLLKVAVFGVTIAAIGCQRGFKVRGGAEAVGIQTTSAVVASLFMIIVIDSVFAVVLHYAR</sequence>
<dbReference type="InterPro" id="IPR003453">
    <property type="entry name" value="ABC_MlaE_roteobac"/>
</dbReference>
<dbReference type="Pfam" id="PF02405">
    <property type="entry name" value="MlaE"/>
    <property type="match status" value="1"/>
</dbReference>
<feature type="domain" description="STAS" evidence="3">
    <location>
        <begin position="112"/>
        <end position="188"/>
    </location>
</feature>
<feature type="region of interest" description="Disordered" evidence="1">
    <location>
        <begin position="9"/>
        <end position="62"/>
    </location>
</feature>
<organism evidence="4">
    <name type="scientific">Desulfobacca acetoxidans</name>
    <dbReference type="NCBI Taxonomy" id="60893"/>
    <lineage>
        <taxon>Bacteria</taxon>
        <taxon>Pseudomonadati</taxon>
        <taxon>Thermodesulfobacteriota</taxon>
        <taxon>Desulfobaccia</taxon>
        <taxon>Desulfobaccales</taxon>
        <taxon>Desulfobaccaceae</taxon>
        <taxon>Desulfobacca</taxon>
    </lineage>
</organism>
<dbReference type="InterPro" id="IPR036513">
    <property type="entry name" value="STAS_dom_sf"/>
</dbReference>
<name>A0A7V4LDK4_9BACT</name>
<dbReference type="SUPFAM" id="SSF52091">
    <property type="entry name" value="SpoIIaa-like"/>
    <property type="match status" value="1"/>
</dbReference>
<feature type="transmembrane region" description="Helical" evidence="2">
    <location>
        <begin position="445"/>
        <end position="468"/>
    </location>
</feature>
<feature type="compositionally biased region" description="Gly residues" evidence="1">
    <location>
        <begin position="43"/>
        <end position="56"/>
    </location>
</feature>
<evidence type="ECO:0000259" key="3">
    <source>
        <dbReference type="PROSITE" id="PS50801"/>
    </source>
</evidence>
<evidence type="ECO:0000256" key="1">
    <source>
        <dbReference type="SAM" id="MobiDB-lite"/>
    </source>
</evidence>
<dbReference type="Pfam" id="PF13466">
    <property type="entry name" value="STAS_2"/>
    <property type="match status" value="1"/>
</dbReference>
<dbReference type="AlphaFoldDB" id="A0A7V4LDK4"/>
<accession>A0A7V4LDK4</accession>
<evidence type="ECO:0000256" key="2">
    <source>
        <dbReference type="SAM" id="Phobius"/>
    </source>
</evidence>
<gene>
    <name evidence="4" type="ORF">ENT08_08510</name>
</gene>
<dbReference type="InterPro" id="IPR002645">
    <property type="entry name" value="STAS_dom"/>
</dbReference>
<feature type="transmembrane region" description="Helical" evidence="2">
    <location>
        <begin position="340"/>
        <end position="363"/>
    </location>
</feature>
<dbReference type="PANTHER" id="PTHR30188:SF3">
    <property type="entry name" value="ABC TRANSPORTER PERMEASE"/>
    <property type="match status" value="1"/>
</dbReference>
<dbReference type="GO" id="GO:0043190">
    <property type="term" value="C:ATP-binding cassette (ABC) transporter complex"/>
    <property type="evidence" value="ECO:0007669"/>
    <property type="project" value="InterPro"/>
</dbReference>
<feature type="transmembrane region" description="Helical" evidence="2">
    <location>
        <begin position="267"/>
        <end position="287"/>
    </location>
</feature>
<dbReference type="PROSITE" id="PS50801">
    <property type="entry name" value="STAS"/>
    <property type="match status" value="1"/>
</dbReference>
<feature type="transmembrane region" description="Helical" evidence="2">
    <location>
        <begin position="399"/>
        <end position="425"/>
    </location>
</feature>
<comment type="caution">
    <text evidence="4">The sequence shown here is derived from an EMBL/GenBank/DDBJ whole genome shotgun (WGS) entry which is preliminary data.</text>
</comment>
<feature type="transmembrane region" description="Helical" evidence="2">
    <location>
        <begin position="369"/>
        <end position="387"/>
    </location>
</feature>
<dbReference type="GO" id="GO:0005548">
    <property type="term" value="F:phospholipid transporter activity"/>
    <property type="evidence" value="ECO:0007669"/>
    <property type="project" value="TreeGrafter"/>
</dbReference>
<dbReference type="InterPro" id="IPR030802">
    <property type="entry name" value="Permease_MalE"/>
</dbReference>
<dbReference type="CDD" id="cd07043">
    <property type="entry name" value="STAS_anti-anti-sigma_factors"/>
    <property type="match status" value="1"/>
</dbReference>
<dbReference type="PANTHER" id="PTHR30188">
    <property type="entry name" value="ABC TRANSPORTER PERMEASE PROTEIN-RELATED"/>
    <property type="match status" value="1"/>
</dbReference>